<comment type="caution">
    <text evidence="1">The sequence shown here is derived from an EMBL/GenBank/DDBJ whole genome shotgun (WGS) entry which is preliminary data.</text>
</comment>
<organism evidence="1 2">
    <name type="scientific">Streptomyces noursei</name>
    <name type="common">Streptomyces albulus</name>
    <dbReference type="NCBI Taxonomy" id="1971"/>
    <lineage>
        <taxon>Bacteria</taxon>
        <taxon>Bacillati</taxon>
        <taxon>Actinomycetota</taxon>
        <taxon>Actinomycetes</taxon>
        <taxon>Kitasatosporales</taxon>
        <taxon>Streptomycetaceae</taxon>
        <taxon>Streptomyces</taxon>
    </lineage>
</organism>
<dbReference type="eggNOG" id="COG0515">
    <property type="taxonomic scope" value="Bacteria"/>
</dbReference>
<proteinExistence type="predicted"/>
<protein>
    <submittedName>
        <fullName evidence="1">Uncharacterized protein</fullName>
    </submittedName>
</protein>
<dbReference type="EMBL" id="BHXC01000002">
    <property type="protein sequence ID" value="GCB87918.1"/>
    <property type="molecule type" value="Genomic_DNA"/>
</dbReference>
<evidence type="ECO:0000313" key="1">
    <source>
        <dbReference type="EMBL" id="GCB87918.1"/>
    </source>
</evidence>
<reference evidence="1 2" key="1">
    <citation type="journal article" date="2019" name="Microbiol. Resour. Announc.">
        <title>Draft Genome Sequence of the Most Traditional epsilon-Poly-l-Lysine Producer, Streptomyces albulus NBRC14147.</title>
        <authorList>
            <person name="Yamanaka K."/>
            <person name="Hamano Y."/>
        </authorList>
    </citation>
    <scope>NUCLEOTIDE SEQUENCE [LARGE SCALE GENOMIC DNA]</scope>
    <source>
        <strain evidence="1 2">NBRC 14147</strain>
    </source>
</reference>
<gene>
    <name evidence="1" type="ORF">SALB_00587</name>
</gene>
<dbReference type="RefSeq" id="WP_016575833.1">
    <property type="nucleotide sequence ID" value="NZ_BHXC01000002.1"/>
</dbReference>
<sequence length="119" mass="12682">MKLKNRLSALAATTALLAGLGGTVGATTAQAASPCDRPAVTNNSSGYGYFLGDYRLKTAPAAECGTVVTVASGSKFYMWCYVTNYYGNLWVYGRVEGTEVKGWESYDNVSWVSGSLNHC</sequence>
<dbReference type="AlphaFoldDB" id="A0A059WJU2"/>
<dbReference type="Proteomes" id="UP000288351">
    <property type="component" value="Unassembled WGS sequence"/>
</dbReference>
<evidence type="ECO:0000313" key="2">
    <source>
        <dbReference type="Proteomes" id="UP000288351"/>
    </source>
</evidence>
<name>A0A059WJU2_STRNR</name>
<accession>A0A059WJU2</accession>